<sequence length="53" mass="5754">FPYTGNNPWQYKGYGSKKLDFLLSSGRSSDVAGSKTHGIGLDGIADLKAMIQY</sequence>
<accession>A0A3P7JQ47</accession>
<evidence type="ECO:0000313" key="2">
    <source>
        <dbReference type="Proteomes" id="UP000277928"/>
    </source>
</evidence>
<gene>
    <name evidence="1" type="ORF">NLS_LOCUS10037</name>
</gene>
<organism evidence="1 2">
    <name type="scientific">Litomosoides sigmodontis</name>
    <name type="common">Filarial nematode worm</name>
    <dbReference type="NCBI Taxonomy" id="42156"/>
    <lineage>
        <taxon>Eukaryota</taxon>
        <taxon>Metazoa</taxon>
        <taxon>Ecdysozoa</taxon>
        <taxon>Nematoda</taxon>
        <taxon>Chromadorea</taxon>
        <taxon>Rhabditida</taxon>
        <taxon>Spirurina</taxon>
        <taxon>Spiruromorpha</taxon>
        <taxon>Filarioidea</taxon>
        <taxon>Onchocercidae</taxon>
        <taxon>Litomosoides</taxon>
    </lineage>
</organism>
<name>A0A3P7JQ47_LITSI</name>
<dbReference type="AlphaFoldDB" id="A0A3P7JQ47"/>
<dbReference type="Proteomes" id="UP000277928">
    <property type="component" value="Unassembled WGS sequence"/>
</dbReference>
<feature type="non-terminal residue" evidence="1">
    <location>
        <position position="1"/>
    </location>
</feature>
<dbReference type="EMBL" id="UYRX01002319">
    <property type="protein sequence ID" value="VDM93074.1"/>
    <property type="molecule type" value="Genomic_DNA"/>
</dbReference>
<evidence type="ECO:0000313" key="1">
    <source>
        <dbReference type="EMBL" id="VDM93074.1"/>
    </source>
</evidence>
<keyword evidence="2" id="KW-1185">Reference proteome</keyword>
<protein>
    <submittedName>
        <fullName evidence="1">Uncharacterized protein</fullName>
    </submittedName>
</protein>
<reference evidence="1 2" key="1">
    <citation type="submission" date="2018-08" db="EMBL/GenBank/DDBJ databases">
        <authorList>
            <person name="Laetsch R D."/>
            <person name="Stevens L."/>
            <person name="Kumar S."/>
            <person name="Blaxter L. M."/>
        </authorList>
    </citation>
    <scope>NUCLEOTIDE SEQUENCE [LARGE SCALE GENOMIC DNA]</scope>
</reference>
<proteinExistence type="predicted"/>